<proteinExistence type="predicted"/>
<keyword evidence="2" id="KW-1185">Reference proteome</keyword>
<name>A0ABN9PGP3_9DINO</name>
<reference evidence="1" key="1">
    <citation type="submission" date="2023-10" db="EMBL/GenBank/DDBJ databases">
        <authorList>
            <person name="Chen Y."/>
            <person name="Shah S."/>
            <person name="Dougan E. K."/>
            <person name="Thang M."/>
            <person name="Chan C."/>
        </authorList>
    </citation>
    <scope>NUCLEOTIDE SEQUENCE [LARGE SCALE GENOMIC DNA]</scope>
</reference>
<organism evidence="1 2">
    <name type="scientific">Prorocentrum cordatum</name>
    <dbReference type="NCBI Taxonomy" id="2364126"/>
    <lineage>
        <taxon>Eukaryota</taxon>
        <taxon>Sar</taxon>
        <taxon>Alveolata</taxon>
        <taxon>Dinophyceae</taxon>
        <taxon>Prorocentrales</taxon>
        <taxon>Prorocentraceae</taxon>
        <taxon>Prorocentrum</taxon>
    </lineage>
</organism>
<sequence length="145" mass="15012">MAYRLADVPPSAEGGSTVITLSTEPNTVGTCSRSVPSPAGSSLSARSSLLGAERGGAAQGGLRSSLAPGRRANGSRRACRAQDAGVVDCFLVLAKAADASGESVMLLLRTLRFLRSCQYSEEDICLMLAHASIYPATRTRPQGPT</sequence>
<evidence type="ECO:0000313" key="2">
    <source>
        <dbReference type="Proteomes" id="UP001189429"/>
    </source>
</evidence>
<gene>
    <name evidence="1" type="ORF">PCOR1329_LOCUS963</name>
</gene>
<comment type="caution">
    <text evidence="1">The sequence shown here is derived from an EMBL/GenBank/DDBJ whole genome shotgun (WGS) entry which is preliminary data.</text>
</comment>
<evidence type="ECO:0000313" key="1">
    <source>
        <dbReference type="EMBL" id="CAK0789365.1"/>
    </source>
</evidence>
<dbReference type="EMBL" id="CAUYUJ010000225">
    <property type="protein sequence ID" value="CAK0789365.1"/>
    <property type="molecule type" value="Genomic_DNA"/>
</dbReference>
<protein>
    <submittedName>
        <fullName evidence="1">Uncharacterized protein</fullName>
    </submittedName>
</protein>
<accession>A0ABN9PGP3</accession>
<dbReference type="Proteomes" id="UP001189429">
    <property type="component" value="Unassembled WGS sequence"/>
</dbReference>